<organism evidence="2 3">
    <name type="scientific">Brachybacterium faecium (strain ATCC 43885 / DSM 4810 / JCM 11609 / LMG 19847 / NBRC 14762 / NCIMB 9860 / 6-10)</name>
    <dbReference type="NCBI Taxonomy" id="446465"/>
    <lineage>
        <taxon>Bacteria</taxon>
        <taxon>Bacillati</taxon>
        <taxon>Actinomycetota</taxon>
        <taxon>Actinomycetes</taxon>
        <taxon>Micrococcales</taxon>
        <taxon>Dermabacteraceae</taxon>
        <taxon>Brachybacterium</taxon>
    </lineage>
</organism>
<dbReference type="Gene3D" id="3.40.630.30">
    <property type="match status" value="1"/>
</dbReference>
<dbReference type="EMBL" id="CP001643">
    <property type="protein sequence ID" value="ACU85665.1"/>
    <property type="molecule type" value="Genomic_DNA"/>
</dbReference>
<dbReference type="OrthoDB" id="4922351at2"/>
<evidence type="ECO:0000313" key="3">
    <source>
        <dbReference type="Proteomes" id="UP000001919"/>
    </source>
</evidence>
<evidence type="ECO:0008006" key="4">
    <source>
        <dbReference type="Google" id="ProtNLM"/>
    </source>
</evidence>
<dbReference type="Proteomes" id="UP000001919">
    <property type="component" value="Chromosome"/>
</dbReference>
<gene>
    <name evidence="2" type="ordered locus">Bfae_18460</name>
</gene>
<dbReference type="KEGG" id="bfa:Bfae_18460"/>
<dbReference type="eggNOG" id="COG0456">
    <property type="taxonomic scope" value="Bacteria"/>
</dbReference>
<dbReference type="STRING" id="446465.Bfae_18460"/>
<accession>C7MDK8</accession>
<dbReference type="AlphaFoldDB" id="C7MDK8"/>
<dbReference type="InterPro" id="IPR016181">
    <property type="entry name" value="Acyl_CoA_acyltransferase"/>
</dbReference>
<keyword evidence="3" id="KW-1185">Reference proteome</keyword>
<evidence type="ECO:0000313" key="2">
    <source>
        <dbReference type="EMBL" id="ACU85665.1"/>
    </source>
</evidence>
<name>C7MDK8_BRAFD</name>
<dbReference type="SUPFAM" id="SSF55729">
    <property type="entry name" value="Acyl-CoA N-acyltransferases (Nat)"/>
    <property type="match status" value="1"/>
</dbReference>
<dbReference type="PATRIC" id="fig|446465.5.peg.1838"/>
<dbReference type="HOGENOM" id="CLU_854896_0_0_11"/>
<proteinExistence type="predicted"/>
<protein>
    <recommendedName>
        <fullName evidence="4">N-acetyltransferase</fullName>
    </recommendedName>
</protein>
<reference evidence="2 3" key="1">
    <citation type="journal article" date="2009" name="Stand. Genomic Sci.">
        <title>Complete genome sequence of Brachybacterium faecium type strain (Schefferle 6-10).</title>
        <authorList>
            <person name="Lapidus A."/>
            <person name="Pukall R."/>
            <person name="Labuttii K."/>
            <person name="Copeland A."/>
            <person name="Del Rio T.G."/>
            <person name="Nolan M."/>
            <person name="Chen F."/>
            <person name="Lucas S."/>
            <person name="Tice H."/>
            <person name="Cheng J.F."/>
            <person name="Bruce D."/>
            <person name="Goodwin L."/>
            <person name="Pitluck S."/>
            <person name="Rohde M."/>
            <person name="Goker M."/>
            <person name="Pati A."/>
            <person name="Ivanova N."/>
            <person name="Mavrommatis K."/>
            <person name="Chen A."/>
            <person name="Palaniappan K."/>
            <person name="D'haeseleer P."/>
            <person name="Chain P."/>
            <person name="Bristow J."/>
            <person name="Eisen J.A."/>
            <person name="Markowitz V."/>
            <person name="Hugenholtz P."/>
            <person name="Kyrpides N.C."/>
            <person name="Klenk H.P."/>
        </authorList>
    </citation>
    <scope>NUCLEOTIDE SEQUENCE [LARGE SCALE GENOMIC DNA]</scope>
    <source>
        <strain evidence="3">ATCC 43885 / DSM 4810 / JCM 11609 / LMG 19847 / NBRC 14762 / NCIMB 9860 / 6-10</strain>
    </source>
</reference>
<dbReference type="CDD" id="cd04301">
    <property type="entry name" value="NAT_SF"/>
    <property type="match status" value="1"/>
</dbReference>
<evidence type="ECO:0000256" key="1">
    <source>
        <dbReference type="SAM" id="MobiDB-lite"/>
    </source>
</evidence>
<sequence>MNSRSRRFRPATQTDAERDGHRFEWLKPDGWRTGFRALVLELADPDAGARVIGVGRIGPNPVHPGRDLVELEIAPEHRRHGHGTALLHELGKYSNKPLFNKAAPGSERELFLRTLGAVTYLEVPLLRLDVAAERTARWAAAVHEGHDGGARAVPWSDLPREQVIDALTDRYLWQHASWSPTAARDVVRPVVGEEFYEDSSHEHSIAVVRDGQITALADLYRGGADVEDGEGSAGGRGAGLSREGSLEAVDAAAPHARADVALCLAALLEQLRAVGVTSLDLDNHPTDPHTAPLLATLDREEVDPVHLLEIPGGLTAVLRELP</sequence>
<feature type="region of interest" description="Disordered" evidence="1">
    <location>
        <begin position="1"/>
        <end position="20"/>
    </location>
</feature>